<feature type="chain" id="PRO_5046676485" evidence="1">
    <location>
        <begin position="20"/>
        <end position="257"/>
    </location>
</feature>
<comment type="caution">
    <text evidence="2">The sequence shown here is derived from an EMBL/GenBank/DDBJ whole genome shotgun (WGS) entry which is preliminary data.</text>
</comment>
<keyword evidence="1" id="KW-0732">Signal</keyword>
<dbReference type="EMBL" id="JBHULN010000005">
    <property type="protein sequence ID" value="MFD2570984.1"/>
    <property type="molecule type" value="Genomic_DNA"/>
</dbReference>
<evidence type="ECO:0000313" key="3">
    <source>
        <dbReference type="Proteomes" id="UP001597469"/>
    </source>
</evidence>
<organism evidence="2 3">
    <name type="scientific">Spirosoma soli</name>
    <dbReference type="NCBI Taxonomy" id="1770529"/>
    <lineage>
        <taxon>Bacteria</taxon>
        <taxon>Pseudomonadati</taxon>
        <taxon>Bacteroidota</taxon>
        <taxon>Cytophagia</taxon>
        <taxon>Cytophagales</taxon>
        <taxon>Cytophagaceae</taxon>
        <taxon>Spirosoma</taxon>
    </lineage>
</organism>
<evidence type="ECO:0000313" key="2">
    <source>
        <dbReference type="EMBL" id="MFD2570984.1"/>
    </source>
</evidence>
<dbReference type="Pfam" id="PF13576">
    <property type="entry name" value="Pentapeptide_3"/>
    <property type="match status" value="1"/>
</dbReference>
<reference evidence="3" key="1">
    <citation type="journal article" date="2019" name="Int. J. Syst. Evol. Microbiol.">
        <title>The Global Catalogue of Microorganisms (GCM) 10K type strain sequencing project: providing services to taxonomists for standard genome sequencing and annotation.</title>
        <authorList>
            <consortium name="The Broad Institute Genomics Platform"/>
            <consortium name="The Broad Institute Genome Sequencing Center for Infectious Disease"/>
            <person name="Wu L."/>
            <person name="Ma J."/>
        </authorList>
    </citation>
    <scope>NUCLEOTIDE SEQUENCE [LARGE SCALE GENOMIC DNA]</scope>
    <source>
        <strain evidence="3">KCTC 42805</strain>
    </source>
</reference>
<dbReference type="SUPFAM" id="SSF51126">
    <property type="entry name" value="Pectin lyase-like"/>
    <property type="match status" value="1"/>
</dbReference>
<evidence type="ECO:0000256" key="1">
    <source>
        <dbReference type="SAM" id="SignalP"/>
    </source>
</evidence>
<accession>A0ABW5M2U8</accession>
<dbReference type="Gene3D" id="2.160.20.80">
    <property type="entry name" value="E3 ubiquitin-protein ligase SopA"/>
    <property type="match status" value="1"/>
</dbReference>
<keyword evidence="3" id="KW-1185">Reference proteome</keyword>
<dbReference type="RefSeq" id="WP_381522129.1">
    <property type="nucleotide sequence ID" value="NZ_JBHULN010000005.1"/>
</dbReference>
<dbReference type="Proteomes" id="UP001597469">
    <property type="component" value="Unassembled WGS sequence"/>
</dbReference>
<gene>
    <name evidence="2" type="ORF">ACFSUS_10090</name>
</gene>
<feature type="signal peptide" evidence="1">
    <location>
        <begin position="1"/>
        <end position="19"/>
    </location>
</feature>
<proteinExistence type="predicted"/>
<dbReference type="InterPro" id="IPR001646">
    <property type="entry name" value="5peptide_repeat"/>
</dbReference>
<sequence>MKTLITCLFLAFAVIPAFAQKTIDAKEIIEKINRRQAVSYQNVTITGDFDLTNLANRKEIREGNWRGDSQQFLSVVDVPMTFKNCTFKGKFLAYRTEEQEKRLLNMTNIVYNTDFTEAVTIENCQFEDNVAFKYSVFSQRALFTGNTFRDEALFKYTKFRNAADFSGSTFRDYADFKYTKFDEASAFQKASFERAADFKYTKFDEGVDFRQARFNGNADFKYTHFPRGTKFDDVRFEGSTDFKYTTLDGRKFAPSSR</sequence>
<name>A0ABW5M2U8_9BACT</name>
<dbReference type="InterPro" id="IPR011050">
    <property type="entry name" value="Pectin_lyase_fold/virulence"/>
</dbReference>
<protein>
    <submittedName>
        <fullName evidence="2">Pentapeptide repeat-containing protein</fullName>
    </submittedName>
</protein>